<comment type="catalytic activity">
    <reaction evidence="1 10">
        <text>Transfers a segment of a (1-&gt;4)-alpha-D-glucan to a new position in an acceptor, which may be glucose or a (1-&gt;4)-alpha-D-glucan.</text>
        <dbReference type="EC" id="2.4.1.25"/>
    </reaction>
</comment>
<dbReference type="NCBIfam" id="TIGR00217">
    <property type="entry name" value="malQ"/>
    <property type="match status" value="1"/>
</dbReference>
<dbReference type="EC" id="2.4.1.25" evidence="3 10"/>
<evidence type="ECO:0000256" key="5">
    <source>
        <dbReference type="ARBA" id="ARBA00022676"/>
    </source>
</evidence>
<comment type="similarity">
    <text evidence="2 10">Belongs to the disproportionating enzyme family.</text>
</comment>
<dbReference type="RefSeq" id="WP_130857897.1">
    <property type="nucleotide sequence ID" value="NZ_JBHLWO010000004.1"/>
</dbReference>
<evidence type="ECO:0000313" key="12">
    <source>
        <dbReference type="EMBL" id="MFC0321051.1"/>
    </source>
</evidence>
<gene>
    <name evidence="12" type="primary">treY</name>
    <name evidence="12" type="ORF">ACFFI0_22205</name>
</gene>
<dbReference type="InterPro" id="IPR013797">
    <property type="entry name" value="Maltooligo_trehalose_synth_4"/>
</dbReference>
<dbReference type="Gene3D" id="3.30.1590.10">
    <property type="entry name" value="Maltooligosyl trehalose synthase, domain 2"/>
    <property type="match status" value="2"/>
</dbReference>
<name>A0ABV6HQ93_9SPHI</name>
<dbReference type="Pfam" id="PF00128">
    <property type="entry name" value="Alpha-amylase"/>
    <property type="match status" value="1"/>
</dbReference>
<keyword evidence="12" id="KW-0413">Isomerase</keyword>
<evidence type="ECO:0000256" key="9">
    <source>
        <dbReference type="ARBA" id="ARBA00031501"/>
    </source>
</evidence>
<dbReference type="CDD" id="cd11336">
    <property type="entry name" value="AmyAc_MTSase"/>
    <property type="match status" value="1"/>
</dbReference>
<evidence type="ECO:0000259" key="11">
    <source>
        <dbReference type="SMART" id="SM00642"/>
    </source>
</evidence>
<evidence type="ECO:0000256" key="6">
    <source>
        <dbReference type="ARBA" id="ARBA00022679"/>
    </source>
</evidence>
<dbReference type="Gene3D" id="1.10.10.470">
    <property type="entry name" value="Maltooligosyl trehalose synthase, domain 4"/>
    <property type="match status" value="1"/>
</dbReference>
<evidence type="ECO:0000256" key="3">
    <source>
        <dbReference type="ARBA" id="ARBA00012560"/>
    </source>
</evidence>
<dbReference type="PANTHER" id="PTHR32438:SF5">
    <property type="entry name" value="4-ALPHA-GLUCANOTRANSFERASE DPE1, CHLOROPLASTIC_AMYLOPLASTIC"/>
    <property type="match status" value="1"/>
</dbReference>
<dbReference type="InterPro" id="IPR003385">
    <property type="entry name" value="Glyco_hydro_77"/>
</dbReference>
<keyword evidence="7 10" id="KW-0119">Carbohydrate metabolism</keyword>
<evidence type="ECO:0000256" key="7">
    <source>
        <dbReference type="ARBA" id="ARBA00023277"/>
    </source>
</evidence>
<dbReference type="NCBIfam" id="TIGR02401">
    <property type="entry name" value="trehalose_TreY"/>
    <property type="match status" value="1"/>
</dbReference>
<evidence type="ECO:0000256" key="1">
    <source>
        <dbReference type="ARBA" id="ARBA00000439"/>
    </source>
</evidence>
<evidence type="ECO:0000256" key="4">
    <source>
        <dbReference type="ARBA" id="ARBA00020295"/>
    </source>
</evidence>
<keyword evidence="13" id="KW-1185">Reference proteome</keyword>
<comment type="caution">
    <text evidence="12">The sequence shown here is derived from an EMBL/GenBank/DDBJ whole genome shotgun (WGS) entry which is preliminary data.</text>
</comment>
<dbReference type="InterPro" id="IPR012767">
    <property type="entry name" value="Trehalose_TreY"/>
</dbReference>
<dbReference type="NCBIfam" id="NF011080">
    <property type="entry name" value="PRK14508.1-3"/>
    <property type="match status" value="1"/>
</dbReference>
<feature type="domain" description="Glycosyl hydrolase family 13 catalytic" evidence="11">
    <location>
        <begin position="9"/>
        <end position="526"/>
    </location>
</feature>
<protein>
    <recommendedName>
        <fullName evidence="4 10">4-alpha-glucanotransferase</fullName>
        <ecNumber evidence="3 10">2.4.1.25</ecNumber>
    </recommendedName>
    <alternativeName>
        <fullName evidence="8 10">Amylomaltase</fullName>
    </alternativeName>
    <alternativeName>
        <fullName evidence="9 10">Disproportionating enzyme</fullName>
    </alternativeName>
</protein>
<dbReference type="InterPro" id="IPR017853">
    <property type="entry name" value="GH"/>
</dbReference>
<accession>A0ABV6HQ93</accession>
<evidence type="ECO:0000256" key="10">
    <source>
        <dbReference type="RuleBase" id="RU361207"/>
    </source>
</evidence>
<evidence type="ECO:0000313" key="13">
    <source>
        <dbReference type="Proteomes" id="UP001589774"/>
    </source>
</evidence>
<dbReference type="Gene3D" id="3.20.20.80">
    <property type="entry name" value="Glycosidases"/>
    <property type="match status" value="4"/>
</dbReference>
<sequence>MYTVFNPVATYRVQFHKGFTFKDALQLVPYWQALGVKSLYASPIFEAVPGSTHGYDVINPLTVNPEIGTLDELRTLTAKCKAHGLAWIQDIVPNHMAFHDANTWLMDVMEKGTNSPFANVFDTGLGNVFFQGAIMVPFLGSTLEKAIDQKEIKLVWKKSKLWLAYYDQLYPVNLNAYRAIMDRLLKRSPNEAKSAKSALDKAEQTRKGSASGFETSWLNFLDEWNKYTQAPGVQSRLKRLLEQINHDQEALIAVCEQQYYRLCSWEETDLKINYRRFFTVNSLICTQVQRDDVFTLTHQFIKQMVDEACFQGLRVDHIDGLFDPEKYLYDLRKLVGPEVYIVVEKILEDKEKLPAVWPIQGTSGYDYLALSNKLFTADRERAFNKIYNQVVGRHNDDICQQTIEKKSYILHQHMQGEAANLFEFFRRSKFLSDVELESLDVTLLKEAISSILIFCPVYRFYGNSFPLESSERKQLKALFQAIRANKPNLIAALDVLEELLLTVPKNNNKRFNERLLYFYQRLMQFSGPLMAKGVEDTLMYTYNRFIGHNEVGSSLSTFGFSKKAFHMEMEERQRHWPLAMNGTATHDTKRGEDARARLQALSCLPKKWQTTVSNLENAVKSRQIVVPEVNDRYFIYQTLLATYPLIEEEREDYPTRLSAYLEKALREGKVHSDWAEPDQEYEEKCINFALSMLDEEAGLWPLWASLLEEVDRYGMLNSLGQVLLKTTAPGVPDFYQGAEYQDLSFVDPDNRRKVDYKLRYRFLKSIEKKDIDLLTYWREHPNGNIKMAMIVKLLHYRSQHAKLFEQGLYLPLKVRGRYRNHILAFCRRFGQQWSIAIIPLYIAELCIDQACPIEDINWKDTRIDWPEDIPIDFVDVLNNENGQVERALHLADLFRNRLPLTVLHVNGSEKTRAAGILLSLTSLPSAFGIGDLGPEAQRFASQLSRAGQRFWQLLPLNPTGAKEYYSPYSAYSVFAGNPILISPEVLVQKGLLTVKELADARLPMHSQVSYDEVSASKQKLLHAAFLRFIEGKRNSYQEGFERFMRTERDWLDDFAMYLLLKKQQEGQPWYKWPDKLKLRDRQTLADLAKKYKVDLLELKWQQYEFFNEWKVLKAQCEALSIQLLGDLPIYVNYDSVDVWTNRHLFNLGENGNLRGVAGVPPDYFNAEGQLWGMPTFNWKAHEQEKYAWWLTRFKKNLEWYHSIRLDHFRAFYDYWEVPASKENAVEGTWKIGPREKLFKLVKEKLGAVALIAEDLGDISPGVYKLRDRLGLPGMRVLQFAFGEDAPYSLHIPHQYSINSVVYTGTHDNNTVVGWYQEELDRAGKDRLQYYQGHKVKGANIHEEMIRMAYASVAKLAIIPMQDVLGLGKEARMNTPATTGINWKWRLLDNQFRLKHIKWLRELAKTYAR</sequence>
<dbReference type="Proteomes" id="UP001589774">
    <property type="component" value="Unassembled WGS sequence"/>
</dbReference>
<dbReference type="Pfam" id="PF02446">
    <property type="entry name" value="Glyco_hydro_77"/>
    <property type="match status" value="1"/>
</dbReference>
<evidence type="ECO:0000256" key="2">
    <source>
        <dbReference type="ARBA" id="ARBA00005684"/>
    </source>
</evidence>
<dbReference type="GO" id="GO:0047470">
    <property type="term" value="F:(1,4)-alpha-D-glucan 1-alpha-D-glucosylmutase activity"/>
    <property type="evidence" value="ECO:0007669"/>
    <property type="project" value="UniProtKB-EC"/>
</dbReference>
<dbReference type="SMART" id="SM00642">
    <property type="entry name" value="Aamy"/>
    <property type="match status" value="1"/>
</dbReference>
<dbReference type="SUPFAM" id="SSF51445">
    <property type="entry name" value="(Trans)glycosidases"/>
    <property type="match status" value="2"/>
</dbReference>
<reference evidence="12 13" key="1">
    <citation type="submission" date="2024-09" db="EMBL/GenBank/DDBJ databases">
        <authorList>
            <person name="Sun Q."/>
            <person name="Mori K."/>
        </authorList>
    </citation>
    <scope>NUCLEOTIDE SEQUENCE [LARGE SCALE GENOMIC DNA]</scope>
    <source>
        <strain evidence="12 13">CCM 7765</strain>
    </source>
</reference>
<evidence type="ECO:0000256" key="8">
    <source>
        <dbReference type="ARBA" id="ARBA00031423"/>
    </source>
</evidence>
<keyword evidence="6 10" id="KW-0808">Transferase</keyword>
<organism evidence="12 13">
    <name type="scientific">Olivibacter oleidegradans</name>
    <dbReference type="NCBI Taxonomy" id="760123"/>
    <lineage>
        <taxon>Bacteria</taxon>
        <taxon>Pseudomonadati</taxon>
        <taxon>Bacteroidota</taxon>
        <taxon>Sphingobacteriia</taxon>
        <taxon>Sphingobacteriales</taxon>
        <taxon>Sphingobacteriaceae</taxon>
        <taxon>Olivibacter</taxon>
    </lineage>
</organism>
<dbReference type="EMBL" id="JBHLWO010000004">
    <property type="protein sequence ID" value="MFC0321051.1"/>
    <property type="molecule type" value="Genomic_DNA"/>
</dbReference>
<keyword evidence="5 10" id="KW-0328">Glycosyltransferase</keyword>
<proteinExistence type="inferred from homology"/>
<dbReference type="InterPro" id="IPR006047">
    <property type="entry name" value="GH13_cat_dom"/>
</dbReference>
<dbReference type="PANTHER" id="PTHR32438">
    <property type="entry name" value="4-ALPHA-GLUCANOTRANSFERASE DPE1, CHLOROPLASTIC/AMYLOPLASTIC"/>
    <property type="match status" value="1"/>
</dbReference>